<comment type="caution">
    <text evidence="1">The sequence shown here is derived from an EMBL/GenBank/DDBJ whole genome shotgun (WGS) entry which is preliminary data.</text>
</comment>
<dbReference type="Proteomes" id="UP001333110">
    <property type="component" value="Unassembled WGS sequence"/>
</dbReference>
<sequence>MNRLRAALWRRTYVEKVNEKLDMSLRCALAAQKANRTLGCIKRSVVSRLRERILPLYSALVRPSPPPPPIYKKDIDLLEQVQRRATKMIRWMEHLSYEEKQLGLFSLEKRRLQGALKGAYKNDGEGLFTKACSDTTRGNDVKLKEEYFFFAMRVVRHWNRLPREVADVPSLEVFKVRMDWGFEQSDLVKDVPAHGKGVGLEKDFGVLGGHLIAREPATFICSKKKTNNLLGYIKLISIDSRSREVILPSSILSPSERHLECCVQYWAPQDKMGMDLLEQVQRKATKFIKGVDHLILGEAERAGIVQPGEGKAHGYINHVYKCLDGRKLMIFSTEELDQFALMSGENIPINSLKVATASEGLKGAISLPQSGIEKSYSWSMAWEILNMVFVPPKPSSNPMTNVLKMVSKLNWLARVLGKHQSQCKARRSMRFGEKGDIWVSIIKDMTFTTKLFISEHHNDNNTSRAE</sequence>
<reference evidence="1 2" key="1">
    <citation type="journal article" date="2023" name="J. Hered.">
        <title>Chromosome-level genome of the wood stork (Mycteria americana) provides insight into avian chromosome evolution.</title>
        <authorList>
            <person name="Flamio R. Jr."/>
            <person name="Ramstad K.M."/>
        </authorList>
    </citation>
    <scope>NUCLEOTIDE SEQUENCE [LARGE SCALE GENOMIC DNA]</scope>
    <source>
        <strain evidence="1">JAX WOST 10</strain>
    </source>
</reference>
<evidence type="ECO:0000313" key="1">
    <source>
        <dbReference type="EMBL" id="KAK4825515.1"/>
    </source>
</evidence>
<dbReference type="PANTHER" id="PTHR33332">
    <property type="entry name" value="REVERSE TRANSCRIPTASE DOMAIN-CONTAINING PROTEIN"/>
    <property type="match status" value="1"/>
</dbReference>
<feature type="non-terminal residue" evidence="1">
    <location>
        <position position="466"/>
    </location>
</feature>
<dbReference type="AlphaFoldDB" id="A0AAN7S225"/>
<organism evidence="1 2">
    <name type="scientific">Mycteria americana</name>
    <name type="common">Wood stork</name>
    <dbReference type="NCBI Taxonomy" id="33587"/>
    <lineage>
        <taxon>Eukaryota</taxon>
        <taxon>Metazoa</taxon>
        <taxon>Chordata</taxon>
        <taxon>Craniata</taxon>
        <taxon>Vertebrata</taxon>
        <taxon>Euteleostomi</taxon>
        <taxon>Archelosauria</taxon>
        <taxon>Archosauria</taxon>
        <taxon>Dinosauria</taxon>
        <taxon>Saurischia</taxon>
        <taxon>Theropoda</taxon>
        <taxon>Coelurosauria</taxon>
        <taxon>Aves</taxon>
        <taxon>Neognathae</taxon>
        <taxon>Neoaves</taxon>
        <taxon>Aequornithes</taxon>
        <taxon>Ciconiiformes</taxon>
        <taxon>Ciconiidae</taxon>
        <taxon>Mycteria</taxon>
    </lineage>
</organism>
<dbReference type="EMBL" id="JAUNZN010000002">
    <property type="protein sequence ID" value="KAK4825515.1"/>
    <property type="molecule type" value="Genomic_DNA"/>
</dbReference>
<accession>A0AAN7S225</accession>
<protein>
    <submittedName>
        <fullName evidence="1">Uncharacterized protein</fullName>
    </submittedName>
</protein>
<name>A0AAN7S225_MYCAM</name>
<gene>
    <name evidence="1" type="ORF">QYF61_000028</name>
</gene>
<keyword evidence="2" id="KW-1185">Reference proteome</keyword>
<proteinExistence type="predicted"/>
<evidence type="ECO:0000313" key="2">
    <source>
        <dbReference type="Proteomes" id="UP001333110"/>
    </source>
</evidence>